<feature type="non-terminal residue" evidence="7">
    <location>
        <position position="626"/>
    </location>
</feature>
<dbReference type="CDD" id="cd20870">
    <property type="entry name" value="C1_A_C-Raf"/>
    <property type="match status" value="1"/>
</dbReference>
<dbReference type="SMART" id="SM00109">
    <property type="entry name" value="C1"/>
    <property type="match status" value="1"/>
</dbReference>
<dbReference type="InterPro" id="IPR046349">
    <property type="entry name" value="C1-like_sf"/>
</dbReference>
<comment type="caution">
    <text evidence="7">The sequence shown here is derived from an EMBL/GenBank/DDBJ whole genome shotgun (WGS) entry which is preliminary data.</text>
</comment>
<feature type="domain" description="Phorbol-ester/DAG-type" evidence="5">
    <location>
        <begin position="279"/>
        <end position="325"/>
    </location>
</feature>
<dbReference type="GO" id="GO:0007165">
    <property type="term" value="P:signal transduction"/>
    <property type="evidence" value="ECO:0007669"/>
    <property type="project" value="InterPro"/>
</dbReference>
<dbReference type="PROSITE" id="PS50898">
    <property type="entry name" value="RBD"/>
    <property type="match status" value="1"/>
</dbReference>
<feature type="compositionally biased region" description="Polar residues" evidence="4">
    <location>
        <begin position="424"/>
        <end position="442"/>
    </location>
</feature>
<dbReference type="InterPro" id="IPR029071">
    <property type="entry name" value="Ubiquitin-like_domsf"/>
</dbReference>
<evidence type="ECO:0000259" key="6">
    <source>
        <dbReference type="PROSITE" id="PS50898"/>
    </source>
</evidence>
<evidence type="ECO:0000256" key="2">
    <source>
        <dbReference type="ARBA" id="ARBA00022723"/>
    </source>
</evidence>
<gene>
    <name evidence="7" type="ORF">Z043_112916</name>
</gene>
<feature type="domain" description="RBD" evidence="6">
    <location>
        <begin position="183"/>
        <end position="272"/>
    </location>
</feature>
<keyword evidence="3" id="KW-0862">Zinc</keyword>
<proteinExistence type="predicted"/>
<evidence type="ECO:0000256" key="1">
    <source>
        <dbReference type="ARBA" id="ARBA00012513"/>
    </source>
</evidence>
<dbReference type="GO" id="GO:0046872">
    <property type="term" value="F:metal ion binding"/>
    <property type="evidence" value="ECO:0007669"/>
    <property type="project" value="UniProtKB-KW"/>
</dbReference>
<evidence type="ECO:0000256" key="4">
    <source>
        <dbReference type="SAM" id="MobiDB-lite"/>
    </source>
</evidence>
<dbReference type="InterPro" id="IPR003116">
    <property type="entry name" value="RBD_dom"/>
</dbReference>
<dbReference type="SUPFAM" id="SSF54236">
    <property type="entry name" value="Ubiquitin-like"/>
    <property type="match status" value="1"/>
</dbReference>
<dbReference type="InterPro" id="IPR020454">
    <property type="entry name" value="DAG/PE-bd"/>
</dbReference>
<dbReference type="Gene3D" id="3.10.20.90">
    <property type="entry name" value="Phosphatidylinositol 3-kinase Catalytic Subunit, Chain A, domain 1"/>
    <property type="match status" value="1"/>
</dbReference>
<keyword evidence="2" id="KW-0479">Metal-binding</keyword>
<feature type="region of interest" description="Disordered" evidence="4">
    <location>
        <begin position="423"/>
        <end position="448"/>
    </location>
</feature>
<dbReference type="GO" id="GO:0004674">
    <property type="term" value="F:protein serine/threonine kinase activity"/>
    <property type="evidence" value="ECO:0007669"/>
    <property type="project" value="UniProtKB-EC"/>
</dbReference>
<sequence>MGEHSAKSLRLFIFHGKSRNTAAFQHVTPTGQHVGCTNANDGADALRATMSCATAVGGVGVPGGGGRGVDGEQMFGRRFVSVDKLRYGQGPGGGLADKMGAMEHPSRRPYSASRSQLLLKDHRSQLLLPMEHLQGAWRTLSNGFGFKDSVFDDCMSPTSAQGFAYQRRPSDEGKAPDSAKTNSTIRVYLPNKQRTVVNVRPGMTLHNCLIKALKVRGLQPECCAVFKLHPGQRRQVPSSSQSTELHAFRKTRMDWNVDSTSLIGEDLLVEVLDHVPLTTHNFVRKTFLKLAYCDICQKFLLNGFRCQTCGYKFHEHCSTKVPTMCLDWSTIICFLFPTPGESSGSYTLPPLTSRRMRDSLSRFPMSSLHRHSTPHAFNSITPYPTSGGALSQRQRSTSTPNVHMVSTTMPVDGSVIEEALRCNESGSPQNQSPTGWTQSKTPAPTAREKAPCSSAQENRIHAAPGVLDWGPMRAPECWLAAVLALALGLGHLFHGKLQLLVRNLLSPPHGTKATGLGVKLVRHRDATLFASSRQLHEEVPQLADLVIVLRGGAMLPLLNEIPQANRVEELCRTVWGKVIMLPALRQPSKSTTPPATVVLGPSSRSLDDLVLELLGTAPLADAAKAV</sequence>
<dbReference type="AlphaFoldDB" id="A0A0P7U2L6"/>
<evidence type="ECO:0000256" key="3">
    <source>
        <dbReference type="ARBA" id="ARBA00022833"/>
    </source>
</evidence>
<name>A0A0P7U2L6_SCLFO</name>
<dbReference type="STRING" id="113540.ENSSFOP00015001670"/>
<dbReference type="PROSITE" id="PS50081">
    <property type="entry name" value="ZF_DAG_PE_2"/>
    <property type="match status" value="1"/>
</dbReference>
<accession>A0A0P7U2L6</accession>
<evidence type="ECO:0000259" key="5">
    <source>
        <dbReference type="PROSITE" id="PS50081"/>
    </source>
</evidence>
<dbReference type="Proteomes" id="UP000034805">
    <property type="component" value="Unassembled WGS sequence"/>
</dbReference>
<dbReference type="FunFam" id="3.30.60.20:FF:000004">
    <property type="entry name" value="B-Raf proto-oncogene serine/threonine-protein kinase"/>
    <property type="match status" value="1"/>
</dbReference>
<dbReference type="Gene3D" id="3.30.60.20">
    <property type="match status" value="1"/>
</dbReference>
<evidence type="ECO:0000313" key="7">
    <source>
        <dbReference type="EMBL" id="KPP68404.1"/>
    </source>
</evidence>
<dbReference type="FunFam" id="3.10.20.90:FF:000015">
    <property type="entry name" value="B-Raf proto-oncogene serine/threonine-protein kinase"/>
    <property type="match status" value="1"/>
</dbReference>
<protein>
    <recommendedName>
        <fullName evidence="1">non-specific serine/threonine protein kinase</fullName>
        <ecNumber evidence="1">2.7.11.1</ecNumber>
    </recommendedName>
</protein>
<dbReference type="PRINTS" id="PR00008">
    <property type="entry name" value="DAGPEDOMAIN"/>
</dbReference>
<evidence type="ECO:0000313" key="8">
    <source>
        <dbReference type="Proteomes" id="UP000034805"/>
    </source>
</evidence>
<dbReference type="SUPFAM" id="SSF57889">
    <property type="entry name" value="Cysteine-rich domain"/>
    <property type="match status" value="1"/>
</dbReference>
<dbReference type="Pfam" id="PF02196">
    <property type="entry name" value="RBD"/>
    <property type="match status" value="1"/>
</dbReference>
<dbReference type="SMART" id="SM00455">
    <property type="entry name" value="RBD"/>
    <property type="match status" value="1"/>
</dbReference>
<dbReference type="EC" id="2.7.11.1" evidence="1"/>
<dbReference type="EMBL" id="JARO02004499">
    <property type="protein sequence ID" value="KPP68404.1"/>
    <property type="molecule type" value="Genomic_DNA"/>
</dbReference>
<reference evidence="7 8" key="1">
    <citation type="submission" date="2015-08" db="EMBL/GenBank/DDBJ databases">
        <title>The genome of the Asian arowana (Scleropages formosus).</title>
        <authorList>
            <person name="Tan M.H."/>
            <person name="Gan H.M."/>
            <person name="Croft L.J."/>
            <person name="Austin C.M."/>
        </authorList>
    </citation>
    <scope>NUCLEOTIDE SEQUENCE [LARGE SCALE GENOMIC DNA]</scope>
    <source>
        <strain evidence="7">Aro1</strain>
    </source>
</reference>
<dbReference type="PROSITE" id="PS00479">
    <property type="entry name" value="ZF_DAG_PE_1"/>
    <property type="match status" value="1"/>
</dbReference>
<organism evidence="7 8">
    <name type="scientific">Scleropages formosus</name>
    <name type="common">Asian bonytongue</name>
    <name type="synonym">Osteoglossum formosum</name>
    <dbReference type="NCBI Taxonomy" id="113540"/>
    <lineage>
        <taxon>Eukaryota</taxon>
        <taxon>Metazoa</taxon>
        <taxon>Chordata</taxon>
        <taxon>Craniata</taxon>
        <taxon>Vertebrata</taxon>
        <taxon>Euteleostomi</taxon>
        <taxon>Actinopterygii</taxon>
        <taxon>Neopterygii</taxon>
        <taxon>Teleostei</taxon>
        <taxon>Osteoglossocephala</taxon>
        <taxon>Osteoglossomorpha</taxon>
        <taxon>Osteoglossiformes</taxon>
        <taxon>Osteoglossidae</taxon>
        <taxon>Scleropages</taxon>
    </lineage>
</organism>
<feature type="region of interest" description="Disordered" evidence="4">
    <location>
        <begin position="385"/>
        <end position="405"/>
    </location>
</feature>
<dbReference type="Pfam" id="PF00130">
    <property type="entry name" value="C1_1"/>
    <property type="match status" value="1"/>
</dbReference>
<dbReference type="InterPro" id="IPR002219">
    <property type="entry name" value="PKC_DAG/PE"/>
</dbReference>